<protein>
    <recommendedName>
        <fullName evidence="11">Ig-like domain-containing protein</fullName>
    </recommendedName>
</protein>
<evidence type="ECO:0000256" key="5">
    <source>
        <dbReference type="ARBA" id="ARBA00023136"/>
    </source>
</evidence>
<evidence type="ECO:0000313" key="13">
    <source>
        <dbReference type="Proteomes" id="UP001333110"/>
    </source>
</evidence>
<dbReference type="GO" id="GO:0034113">
    <property type="term" value="P:heterotypic cell-cell adhesion"/>
    <property type="evidence" value="ECO:0007669"/>
    <property type="project" value="TreeGrafter"/>
</dbReference>
<dbReference type="InterPro" id="IPR036179">
    <property type="entry name" value="Ig-like_dom_sf"/>
</dbReference>
<dbReference type="PANTHER" id="PTHR46841">
    <property type="entry name" value="OX-2 MEMBRANE GLYCOPROTEIN"/>
    <property type="match status" value="1"/>
</dbReference>
<keyword evidence="4 10" id="KW-1133">Transmembrane helix</keyword>
<dbReference type="GO" id="GO:0150079">
    <property type="term" value="P:negative regulation of neuroinflammatory response"/>
    <property type="evidence" value="ECO:0007669"/>
    <property type="project" value="TreeGrafter"/>
</dbReference>
<evidence type="ECO:0000256" key="10">
    <source>
        <dbReference type="SAM" id="Phobius"/>
    </source>
</evidence>
<evidence type="ECO:0000256" key="6">
    <source>
        <dbReference type="ARBA" id="ARBA00023157"/>
    </source>
</evidence>
<evidence type="ECO:0000256" key="7">
    <source>
        <dbReference type="ARBA" id="ARBA00023180"/>
    </source>
</evidence>
<feature type="domain" description="Ig-like" evidence="11">
    <location>
        <begin position="135"/>
        <end position="232"/>
    </location>
</feature>
<evidence type="ECO:0000256" key="2">
    <source>
        <dbReference type="ARBA" id="ARBA00022692"/>
    </source>
</evidence>
<feature type="region of interest" description="Disordered" evidence="9">
    <location>
        <begin position="336"/>
        <end position="379"/>
    </location>
</feature>
<keyword evidence="3" id="KW-0732">Signal</keyword>
<dbReference type="InterPro" id="IPR013162">
    <property type="entry name" value="CD80_C2-set"/>
</dbReference>
<dbReference type="SUPFAM" id="SSF48726">
    <property type="entry name" value="Immunoglobulin"/>
    <property type="match status" value="2"/>
</dbReference>
<dbReference type="GO" id="GO:0098632">
    <property type="term" value="F:cell-cell adhesion mediator activity"/>
    <property type="evidence" value="ECO:0007669"/>
    <property type="project" value="InterPro"/>
</dbReference>
<keyword evidence="13" id="KW-1185">Reference proteome</keyword>
<evidence type="ECO:0000259" key="11">
    <source>
        <dbReference type="PROSITE" id="PS50835"/>
    </source>
</evidence>
<evidence type="ECO:0000256" key="1">
    <source>
        <dbReference type="ARBA" id="ARBA00004167"/>
    </source>
</evidence>
<feature type="compositionally biased region" description="Basic and acidic residues" evidence="9">
    <location>
        <begin position="281"/>
        <end position="293"/>
    </location>
</feature>
<feature type="region of interest" description="Disordered" evidence="9">
    <location>
        <begin position="429"/>
        <end position="488"/>
    </location>
</feature>
<dbReference type="Proteomes" id="UP001333110">
    <property type="component" value="Unassembled WGS sequence"/>
</dbReference>
<feature type="compositionally biased region" description="Basic and acidic residues" evidence="9">
    <location>
        <begin position="476"/>
        <end position="488"/>
    </location>
</feature>
<comment type="caution">
    <text evidence="12">The sequence shown here is derived from an EMBL/GenBank/DDBJ whole genome shotgun (WGS) entry which is preliminary data.</text>
</comment>
<keyword evidence="8" id="KW-0393">Immunoglobulin domain</keyword>
<dbReference type="GO" id="GO:0030424">
    <property type="term" value="C:axon"/>
    <property type="evidence" value="ECO:0007669"/>
    <property type="project" value="TreeGrafter"/>
</dbReference>
<evidence type="ECO:0000256" key="9">
    <source>
        <dbReference type="SAM" id="MobiDB-lite"/>
    </source>
</evidence>
<evidence type="ECO:0000256" key="8">
    <source>
        <dbReference type="ARBA" id="ARBA00023319"/>
    </source>
</evidence>
<name>A0AAN7NV57_MYCAM</name>
<dbReference type="InterPro" id="IPR013783">
    <property type="entry name" value="Ig-like_fold"/>
</dbReference>
<feature type="region of interest" description="Disordered" evidence="9">
    <location>
        <begin position="270"/>
        <end position="298"/>
    </location>
</feature>
<comment type="subcellular location">
    <subcellularLocation>
        <location evidence="1">Membrane</location>
        <topology evidence="1">Single-pass membrane protein</topology>
    </subcellularLocation>
</comment>
<organism evidence="12 13">
    <name type="scientific">Mycteria americana</name>
    <name type="common">Wood stork</name>
    <dbReference type="NCBI Taxonomy" id="33587"/>
    <lineage>
        <taxon>Eukaryota</taxon>
        <taxon>Metazoa</taxon>
        <taxon>Chordata</taxon>
        <taxon>Craniata</taxon>
        <taxon>Vertebrata</taxon>
        <taxon>Euteleostomi</taxon>
        <taxon>Archelosauria</taxon>
        <taxon>Archosauria</taxon>
        <taxon>Dinosauria</taxon>
        <taxon>Saurischia</taxon>
        <taxon>Theropoda</taxon>
        <taxon>Coelurosauria</taxon>
        <taxon>Aves</taxon>
        <taxon>Neognathae</taxon>
        <taxon>Neoaves</taxon>
        <taxon>Aequornithes</taxon>
        <taxon>Ciconiiformes</taxon>
        <taxon>Ciconiidae</taxon>
        <taxon>Mycteria</taxon>
    </lineage>
</organism>
<keyword evidence="5 10" id="KW-0472">Membrane</keyword>
<keyword evidence="6" id="KW-1015">Disulfide bond</keyword>
<dbReference type="InterPro" id="IPR007110">
    <property type="entry name" value="Ig-like_dom"/>
</dbReference>
<accession>A0AAN7NV57</accession>
<dbReference type="PROSITE" id="PS50835">
    <property type="entry name" value="IG_LIKE"/>
    <property type="match status" value="1"/>
</dbReference>
<keyword evidence="2 10" id="KW-0812">Transmembrane</keyword>
<dbReference type="GO" id="GO:0043025">
    <property type="term" value="C:neuronal cell body"/>
    <property type="evidence" value="ECO:0007669"/>
    <property type="project" value="TreeGrafter"/>
</dbReference>
<dbReference type="GO" id="GO:0009986">
    <property type="term" value="C:cell surface"/>
    <property type="evidence" value="ECO:0007669"/>
    <property type="project" value="TreeGrafter"/>
</dbReference>
<dbReference type="Pfam" id="PF08205">
    <property type="entry name" value="C2-set_2"/>
    <property type="match status" value="1"/>
</dbReference>
<evidence type="ECO:0000313" key="12">
    <source>
        <dbReference type="EMBL" id="KAK4832212.1"/>
    </source>
</evidence>
<keyword evidence="7" id="KW-0325">Glycoprotein</keyword>
<dbReference type="AlphaFoldDB" id="A0AAN7NV57"/>
<evidence type="ECO:0000256" key="4">
    <source>
        <dbReference type="ARBA" id="ARBA00022989"/>
    </source>
</evidence>
<reference evidence="12 13" key="1">
    <citation type="journal article" date="2023" name="J. Hered.">
        <title>Chromosome-level genome of the wood stork (Mycteria americana) provides insight into avian chromosome evolution.</title>
        <authorList>
            <person name="Flamio R. Jr."/>
            <person name="Ramstad K.M."/>
        </authorList>
    </citation>
    <scope>NUCLEOTIDE SEQUENCE [LARGE SCALE GENOMIC DNA]</scope>
    <source>
        <strain evidence="12">JAX WOST 10</strain>
    </source>
</reference>
<proteinExistence type="predicted"/>
<dbReference type="EMBL" id="JAUNZN010000001">
    <property type="protein sequence ID" value="KAK4832212.1"/>
    <property type="molecule type" value="Genomic_DNA"/>
</dbReference>
<evidence type="ECO:0000256" key="3">
    <source>
        <dbReference type="ARBA" id="ARBA00022729"/>
    </source>
</evidence>
<dbReference type="Gene3D" id="2.60.40.10">
    <property type="entry name" value="Immunoglobulins"/>
    <property type="match status" value="2"/>
</dbReference>
<sequence length="488" mass="54507">MDVLQVTWQKKNGSSFQNIATYSPNHGLRLIGSFQKKVRFTRATLKASAITLQNLTFEDESYYRCIFNVFPHGSFSKDICLNIQSKFSINTFSLSGTQHRSDVVRRWVRHYPLHRMETFHAAASPWWIVSRITTPFLRGGEAISELTVEYDSHLPTEGLLTAVCSATGKPAPKITWLDERDLDESPEIHHVQNANGTVTVANRLTFSANHLRALACFVDHPQGRKMKAVYLEKGREGVQKTIVIMVVLIAVVFLAILVHCIMRLINRKRKKLKRRSAPRTPAEKKGLQQDLSEKAMSLHTPKDQHVVYQNEVMEMPKASNNVELCRGYHTTVLGLLQEQTPDSSPHKRRPGLKRHLREKKNHRPLRSEEAENLNSNVPGVFERGPVGLCVKELGCTPVKEDREAMAGGGVQITPQPSTGRRAISPLKAHLHKPRGAQGPKGRWGVPTKDSVEGAPCPDPSQGCPRKSSAPGSGCETHPDESPVEHLSN</sequence>
<dbReference type="GO" id="GO:0016020">
    <property type="term" value="C:membrane"/>
    <property type="evidence" value="ECO:0007669"/>
    <property type="project" value="UniProtKB-SubCell"/>
</dbReference>
<feature type="transmembrane region" description="Helical" evidence="10">
    <location>
        <begin position="242"/>
        <end position="265"/>
    </location>
</feature>
<feature type="compositionally biased region" description="Basic residues" evidence="9">
    <location>
        <begin position="346"/>
        <end position="364"/>
    </location>
</feature>
<dbReference type="PANTHER" id="PTHR46841:SF10">
    <property type="entry name" value="CD200 MOLECULE LIKE 1-RELATED"/>
    <property type="match status" value="1"/>
</dbReference>
<dbReference type="InterPro" id="IPR047164">
    <property type="entry name" value="OX2G-like"/>
</dbReference>
<gene>
    <name evidence="12" type="ORF">QYF61_021059</name>
</gene>